<sequence length="417" mass="47039">MSTLGAPMWLENPSHHMNGDDSGVCSDKNSPQRYSNIYEMNIKSEPPMAAVCAFCNKMISDRYILRIEPNFEFHINCLKCVDCQRPLDESCSVFVRNGRTYCRDDYLRSFSRKCQRCEGPLGPTDMVMRVRDSLYHQHCFSCFHCGQQLLPGTQFVAKGAGQIYCPNDCFRASCSESDDFFVDSKSCKTDIQDDLRPPSFPSINQHTDSLSSTSSTSSVNGSARKTTTNSRKSRKDKPRVRTVLSEKQLQILKHMYQLNQRPDTSTKEKLVAETGLSQRVIRVWFQNKRCKDKKKQNAIREQQQHQEKEQALHGVRISGVGPIMATSPTTMLDNNMMHPIEIQQYQQSTNLWGNGTPTPPQDMSYHQNSVMVNPPAYGDLPALDVPSGDYGHPFGQEPFNGQFLPSSSLSSSPACSD</sequence>
<dbReference type="InterPro" id="IPR009057">
    <property type="entry name" value="Homeodomain-like_sf"/>
</dbReference>
<keyword evidence="6 9" id="KW-0238">DNA-binding</keyword>
<dbReference type="Gene3D" id="1.10.10.60">
    <property type="entry name" value="Homeodomain-like"/>
    <property type="match status" value="1"/>
</dbReference>
<dbReference type="GO" id="GO:0045944">
    <property type="term" value="P:positive regulation of transcription by RNA polymerase II"/>
    <property type="evidence" value="ECO:0007669"/>
    <property type="project" value="InterPro"/>
</dbReference>
<feature type="compositionally biased region" description="Basic residues" evidence="12">
    <location>
        <begin position="231"/>
        <end position="240"/>
    </location>
</feature>
<dbReference type="OrthoDB" id="125004at2759"/>
<evidence type="ECO:0000256" key="3">
    <source>
        <dbReference type="ARBA" id="ARBA00022737"/>
    </source>
</evidence>
<keyword evidence="16" id="KW-1185">Reference proteome</keyword>
<accession>A0A7I8XLS1</accession>
<feature type="compositionally biased region" description="Low complexity" evidence="12">
    <location>
        <begin position="404"/>
        <end position="417"/>
    </location>
</feature>
<dbReference type="InterPro" id="IPR001781">
    <property type="entry name" value="Znf_LIM"/>
</dbReference>
<dbReference type="AlphaFoldDB" id="A0A7I8XLS1"/>
<evidence type="ECO:0000313" key="16">
    <source>
        <dbReference type="Proteomes" id="UP000659654"/>
    </source>
</evidence>
<dbReference type="InterPro" id="IPR047169">
    <property type="entry name" value="ISL1/2-like"/>
</dbReference>
<dbReference type="GO" id="GO:0048665">
    <property type="term" value="P:neuron fate specification"/>
    <property type="evidence" value="ECO:0007669"/>
    <property type="project" value="InterPro"/>
</dbReference>
<keyword evidence="2 10" id="KW-0479">Metal-binding</keyword>
<dbReference type="GO" id="GO:0046872">
    <property type="term" value="F:metal ion binding"/>
    <property type="evidence" value="ECO:0007669"/>
    <property type="project" value="UniProtKB-KW"/>
</dbReference>
<evidence type="ECO:0000256" key="11">
    <source>
        <dbReference type="RuleBase" id="RU000682"/>
    </source>
</evidence>
<evidence type="ECO:0000256" key="12">
    <source>
        <dbReference type="SAM" id="MobiDB-lite"/>
    </source>
</evidence>
<evidence type="ECO:0000256" key="4">
    <source>
        <dbReference type="ARBA" id="ARBA00022833"/>
    </source>
</evidence>
<dbReference type="InterPro" id="IPR017970">
    <property type="entry name" value="Homeobox_CS"/>
</dbReference>
<dbReference type="GO" id="GO:0000981">
    <property type="term" value="F:DNA-binding transcription factor activity, RNA polymerase II-specific"/>
    <property type="evidence" value="ECO:0007669"/>
    <property type="project" value="InterPro"/>
</dbReference>
<evidence type="ECO:0000313" key="15">
    <source>
        <dbReference type="EMBL" id="CAD5212252.1"/>
    </source>
</evidence>
<dbReference type="PROSITE" id="PS00478">
    <property type="entry name" value="LIM_DOMAIN_1"/>
    <property type="match status" value="1"/>
</dbReference>
<comment type="subcellular location">
    <subcellularLocation>
        <location evidence="1 9 11">Nucleus</location>
    </subcellularLocation>
</comment>
<dbReference type="PROSITE" id="PS00027">
    <property type="entry name" value="HOMEOBOX_1"/>
    <property type="match status" value="1"/>
</dbReference>
<organism evidence="15 16">
    <name type="scientific">Bursaphelenchus xylophilus</name>
    <name type="common">Pinewood nematode worm</name>
    <name type="synonym">Aphelenchoides xylophilus</name>
    <dbReference type="NCBI Taxonomy" id="6326"/>
    <lineage>
        <taxon>Eukaryota</taxon>
        <taxon>Metazoa</taxon>
        <taxon>Ecdysozoa</taxon>
        <taxon>Nematoda</taxon>
        <taxon>Chromadorea</taxon>
        <taxon>Rhabditida</taxon>
        <taxon>Tylenchina</taxon>
        <taxon>Tylenchomorpha</taxon>
        <taxon>Aphelenchoidea</taxon>
        <taxon>Aphelenchoididae</taxon>
        <taxon>Bursaphelenchus</taxon>
    </lineage>
</organism>
<evidence type="ECO:0000259" key="13">
    <source>
        <dbReference type="PROSITE" id="PS50023"/>
    </source>
</evidence>
<dbReference type="Pfam" id="PF00046">
    <property type="entry name" value="Homeodomain"/>
    <property type="match status" value="1"/>
</dbReference>
<dbReference type="PANTHER" id="PTHR24204:SF8">
    <property type="entry name" value="TAILUP, ISOFORM A"/>
    <property type="match status" value="1"/>
</dbReference>
<dbReference type="Gene3D" id="2.10.110.10">
    <property type="entry name" value="Cysteine Rich Protein"/>
    <property type="match status" value="2"/>
</dbReference>
<dbReference type="PROSITE" id="PS50071">
    <property type="entry name" value="HOMEOBOX_2"/>
    <property type="match status" value="1"/>
</dbReference>
<feature type="domain" description="LIM zinc-binding" evidence="13">
    <location>
        <begin position="50"/>
        <end position="112"/>
    </location>
</feature>
<dbReference type="Proteomes" id="UP000582659">
    <property type="component" value="Unassembled WGS sequence"/>
</dbReference>
<name>A0A7I8XLS1_BURXY</name>
<dbReference type="InterPro" id="IPR001356">
    <property type="entry name" value="HD"/>
</dbReference>
<evidence type="ECO:0000256" key="5">
    <source>
        <dbReference type="ARBA" id="ARBA00023038"/>
    </source>
</evidence>
<feature type="compositionally biased region" description="Polar residues" evidence="12">
    <location>
        <begin position="219"/>
        <end position="230"/>
    </location>
</feature>
<dbReference type="SMART" id="SM00389">
    <property type="entry name" value="HOX"/>
    <property type="match status" value="1"/>
</dbReference>
<dbReference type="GO" id="GO:0007409">
    <property type="term" value="P:axonogenesis"/>
    <property type="evidence" value="ECO:0007669"/>
    <property type="project" value="TreeGrafter"/>
</dbReference>
<dbReference type="SMR" id="A0A7I8XLS1"/>
<keyword evidence="4 10" id="KW-0862">Zinc</keyword>
<dbReference type="GO" id="GO:0005634">
    <property type="term" value="C:nucleus"/>
    <property type="evidence" value="ECO:0007669"/>
    <property type="project" value="UniProtKB-SubCell"/>
</dbReference>
<dbReference type="EMBL" id="CAJFDI010000001">
    <property type="protein sequence ID" value="CAD5212252.1"/>
    <property type="molecule type" value="Genomic_DNA"/>
</dbReference>
<gene>
    <name evidence="15" type="ORF">BXYJ_LOCUS2827</name>
</gene>
<evidence type="ECO:0000259" key="14">
    <source>
        <dbReference type="PROSITE" id="PS50071"/>
    </source>
</evidence>
<dbReference type="Pfam" id="PF00412">
    <property type="entry name" value="LIM"/>
    <property type="match status" value="2"/>
</dbReference>
<feature type="compositionally biased region" description="Low complexity" evidence="12">
    <location>
        <begin position="207"/>
        <end position="218"/>
    </location>
</feature>
<keyword evidence="5 10" id="KW-0440">LIM domain</keyword>
<dbReference type="PANTHER" id="PTHR24204">
    <property type="entry name" value="INSULIN GENE ENHANCER PROTEIN"/>
    <property type="match status" value="1"/>
</dbReference>
<evidence type="ECO:0000256" key="8">
    <source>
        <dbReference type="ARBA" id="ARBA00023242"/>
    </source>
</evidence>
<evidence type="ECO:0000256" key="7">
    <source>
        <dbReference type="ARBA" id="ARBA00023155"/>
    </source>
</evidence>
<evidence type="ECO:0000256" key="2">
    <source>
        <dbReference type="ARBA" id="ARBA00022723"/>
    </source>
</evidence>
<dbReference type="Proteomes" id="UP000659654">
    <property type="component" value="Unassembled WGS sequence"/>
</dbReference>
<feature type="region of interest" description="Disordered" evidence="12">
    <location>
        <begin position="387"/>
        <end position="417"/>
    </location>
</feature>
<dbReference type="SUPFAM" id="SSF57716">
    <property type="entry name" value="Glucocorticoid receptor-like (DNA-binding domain)"/>
    <property type="match status" value="1"/>
</dbReference>
<evidence type="ECO:0000256" key="1">
    <source>
        <dbReference type="ARBA" id="ARBA00004123"/>
    </source>
</evidence>
<feature type="domain" description="Homeobox" evidence="14">
    <location>
        <begin position="235"/>
        <end position="295"/>
    </location>
</feature>
<comment type="caution">
    <text evidence="15">The sequence shown here is derived from an EMBL/GenBank/DDBJ whole genome shotgun (WGS) entry which is preliminary data.</text>
</comment>
<proteinExistence type="predicted"/>
<keyword evidence="3" id="KW-0677">Repeat</keyword>
<feature type="DNA-binding region" description="Homeobox" evidence="9">
    <location>
        <begin position="237"/>
        <end position="296"/>
    </location>
</feature>
<evidence type="ECO:0000256" key="10">
    <source>
        <dbReference type="PROSITE-ProRule" id="PRU00125"/>
    </source>
</evidence>
<dbReference type="FunFam" id="1.10.10.60:FF:000041">
    <property type="entry name" value="insulin gene enhancer protein ISL-1"/>
    <property type="match status" value="1"/>
</dbReference>
<reference evidence="15" key="1">
    <citation type="submission" date="2020-09" db="EMBL/GenBank/DDBJ databases">
        <authorList>
            <person name="Kikuchi T."/>
        </authorList>
    </citation>
    <scope>NUCLEOTIDE SEQUENCE</scope>
    <source>
        <strain evidence="15">Ka4C1</strain>
    </source>
</reference>
<dbReference type="EMBL" id="CAJFCV020000001">
    <property type="protein sequence ID" value="CAG9090101.1"/>
    <property type="molecule type" value="Genomic_DNA"/>
</dbReference>
<dbReference type="PROSITE" id="PS50023">
    <property type="entry name" value="LIM_DOMAIN_2"/>
    <property type="match status" value="2"/>
</dbReference>
<feature type="domain" description="LIM zinc-binding" evidence="13">
    <location>
        <begin position="113"/>
        <end position="176"/>
    </location>
</feature>
<keyword evidence="7 9" id="KW-0371">Homeobox</keyword>
<dbReference type="GO" id="GO:0003677">
    <property type="term" value="F:DNA binding"/>
    <property type="evidence" value="ECO:0007669"/>
    <property type="project" value="UniProtKB-UniRule"/>
</dbReference>
<feature type="region of interest" description="Disordered" evidence="12">
    <location>
        <begin position="196"/>
        <end position="241"/>
    </location>
</feature>
<dbReference type="SUPFAM" id="SSF46689">
    <property type="entry name" value="Homeodomain-like"/>
    <property type="match status" value="1"/>
</dbReference>
<protein>
    <submittedName>
        <fullName evidence="15">(pine wood nematode) hypothetical protein</fullName>
    </submittedName>
</protein>
<dbReference type="SMART" id="SM00132">
    <property type="entry name" value="LIM"/>
    <property type="match status" value="2"/>
</dbReference>
<keyword evidence="8 9" id="KW-0539">Nucleus</keyword>
<evidence type="ECO:0000256" key="6">
    <source>
        <dbReference type="ARBA" id="ARBA00023125"/>
    </source>
</evidence>
<evidence type="ECO:0000256" key="9">
    <source>
        <dbReference type="PROSITE-ProRule" id="PRU00108"/>
    </source>
</evidence>
<dbReference type="CDD" id="cd00086">
    <property type="entry name" value="homeodomain"/>
    <property type="match status" value="1"/>
</dbReference>